<accession>A0A654LWX5</accession>
<evidence type="ECO:0000313" key="3">
    <source>
        <dbReference type="Proteomes" id="UP000058925"/>
    </source>
</evidence>
<dbReference type="KEGG" id="taa:NMY3_01502"/>
<name>A0A654LWX5_9ARCH</name>
<feature type="transmembrane region" description="Helical" evidence="1">
    <location>
        <begin position="6"/>
        <end position="26"/>
    </location>
</feature>
<organism evidence="2 3">
    <name type="scientific">Candidatus Nitrosocosmicus oleophilus</name>
    <dbReference type="NCBI Taxonomy" id="1353260"/>
    <lineage>
        <taxon>Archaea</taxon>
        <taxon>Nitrososphaerota</taxon>
        <taxon>Nitrososphaeria</taxon>
        <taxon>Nitrososphaerales</taxon>
        <taxon>Nitrososphaeraceae</taxon>
        <taxon>Candidatus Nitrosocosmicus</taxon>
    </lineage>
</organism>
<protein>
    <recommendedName>
        <fullName evidence="4">YtkA-like domain-containing protein</fullName>
    </recommendedName>
</protein>
<dbReference type="Proteomes" id="UP000058925">
    <property type="component" value="Chromosome"/>
</dbReference>
<sequence length="175" mass="19878">MNLPSPVGIPVGFVKILSILFIIVLFNHPCQAFSLIANTSVVKNNYWISERDNLNISLRLEPQVPIIDQVTRLTFELRNLNDSTLVNNLNTKVTLTDHDGRLYKFENKSIPISGGHFSVDYIFPDDGEHRIILQIYKNTTPFTVSSFDLAIPHSVAPSENEKLLNPFIDFFDSLF</sequence>
<dbReference type="GeneID" id="60421551"/>
<dbReference type="EMBL" id="CP012850">
    <property type="protein sequence ID" value="ALI35705.1"/>
    <property type="molecule type" value="Genomic_DNA"/>
</dbReference>
<proteinExistence type="predicted"/>
<dbReference type="AlphaFoldDB" id="A0A654LWX5"/>
<evidence type="ECO:0000313" key="2">
    <source>
        <dbReference type="EMBL" id="ALI35705.1"/>
    </source>
</evidence>
<evidence type="ECO:0000256" key="1">
    <source>
        <dbReference type="SAM" id="Phobius"/>
    </source>
</evidence>
<keyword evidence="1" id="KW-1133">Transmembrane helix</keyword>
<dbReference type="RefSeq" id="WP_196818123.1">
    <property type="nucleotide sequence ID" value="NZ_CP012850.1"/>
</dbReference>
<gene>
    <name evidence="2" type="ORF">NMY3_01502</name>
</gene>
<keyword evidence="3" id="KW-1185">Reference proteome</keyword>
<dbReference type="OrthoDB" id="10554at2157"/>
<keyword evidence="1" id="KW-0472">Membrane</keyword>
<reference evidence="3" key="1">
    <citation type="submission" date="2015-10" db="EMBL/GenBank/DDBJ databases">
        <title>Niche specialization of a soil ammonia-oxidizing archaeon, Candidatus Nitrosocosmicus oleophilus.</title>
        <authorList>
            <person name="Jung M.-Y."/>
            <person name="Rhee S.-K."/>
        </authorList>
    </citation>
    <scope>NUCLEOTIDE SEQUENCE [LARGE SCALE GENOMIC DNA]</scope>
    <source>
        <strain evidence="3">MY3</strain>
    </source>
</reference>
<keyword evidence="1" id="KW-0812">Transmembrane</keyword>
<evidence type="ECO:0008006" key="4">
    <source>
        <dbReference type="Google" id="ProtNLM"/>
    </source>
</evidence>